<proteinExistence type="predicted"/>
<dbReference type="EMBL" id="NCKW01004168">
    <property type="protein sequence ID" value="POM74995.1"/>
    <property type="molecule type" value="Genomic_DNA"/>
</dbReference>
<sequence>MCANTGIPANKIVADLNMAGINVAEFDGIDDESSRVANVERFPTYTSPAIQVMLPVVMRLTLDGAIILASGFVTIDRVEFTLSRDTDVSFGINSVEITDNDTFIDLNGDCRASYLDSVIYLFAKDSSTPIFSADDRNANDFIDDGSISYRDPYKSIFLKKGAYILTIAPTGTETEDALAGKAKVNDAPELYTCRTHSSYGPYRLKISSTVGSTPFQFTRLPATTGIDPTQCHKTAEVICPS</sequence>
<name>A0A2P4YB11_9STRA</name>
<dbReference type="NCBIfam" id="NF038127">
    <property type="entry name" value="FDP_fam"/>
    <property type="match status" value="1"/>
</dbReference>
<organism evidence="1 2">
    <name type="scientific">Phytophthora palmivora</name>
    <dbReference type="NCBI Taxonomy" id="4796"/>
    <lineage>
        <taxon>Eukaryota</taxon>
        <taxon>Sar</taxon>
        <taxon>Stramenopiles</taxon>
        <taxon>Oomycota</taxon>
        <taxon>Peronosporomycetes</taxon>
        <taxon>Peronosporales</taxon>
        <taxon>Peronosporaceae</taxon>
        <taxon>Phytophthora</taxon>
    </lineage>
</organism>
<protein>
    <submittedName>
        <fullName evidence="1">Uncharacterized protein</fullName>
    </submittedName>
</protein>
<accession>A0A2P4YB11</accession>
<dbReference type="AlphaFoldDB" id="A0A2P4YB11"/>
<gene>
    <name evidence="1" type="ORF">PHPALM_7956</name>
</gene>
<dbReference type="Proteomes" id="UP000237271">
    <property type="component" value="Unassembled WGS sequence"/>
</dbReference>
<evidence type="ECO:0000313" key="2">
    <source>
        <dbReference type="Proteomes" id="UP000237271"/>
    </source>
</evidence>
<reference evidence="1 2" key="1">
    <citation type="journal article" date="2017" name="Genome Biol. Evol.">
        <title>Phytophthora megakarya and P. palmivora, closely related causal agents of cacao black pod rot, underwent increases in genome sizes and gene numbers by different mechanisms.</title>
        <authorList>
            <person name="Ali S.S."/>
            <person name="Shao J."/>
            <person name="Lary D.J."/>
            <person name="Kronmiller B."/>
            <person name="Shen D."/>
            <person name="Strem M.D."/>
            <person name="Amoako-Attah I."/>
            <person name="Akrofi A.Y."/>
            <person name="Begoude B.A."/>
            <person name="Ten Hoopen G.M."/>
            <person name="Coulibaly K."/>
            <person name="Kebe B.I."/>
            <person name="Melnick R.L."/>
            <person name="Guiltinan M.J."/>
            <person name="Tyler B.M."/>
            <person name="Meinhardt L.W."/>
            <person name="Bailey B.A."/>
        </authorList>
    </citation>
    <scope>NUCLEOTIDE SEQUENCE [LARGE SCALE GENOMIC DNA]</scope>
    <source>
        <strain evidence="2">sbr112.9</strain>
    </source>
</reference>
<keyword evidence="2" id="KW-1185">Reference proteome</keyword>
<dbReference type="OrthoDB" id="100767at2759"/>
<comment type="caution">
    <text evidence="1">The sequence shown here is derived from an EMBL/GenBank/DDBJ whole genome shotgun (WGS) entry which is preliminary data.</text>
</comment>
<evidence type="ECO:0000313" key="1">
    <source>
        <dbReference type="EMBL" id="POM74995.1"/>
    </source>
</evidence>